<dbReference type="InterPro" id="IPR006011">
    <property type="entry name" value="Syntaxin_N"/>
</dbReference>
<dbReference type="SUPFAM" id="SSF47661">
    <property type="entry name" value="t-snare proteins"/>
    <property type="match status" value="1"/>
</dbReference>
<evidence type="ECO:0000256" key="5">
    <source>
        <dbReference type="ARBA" id="ARBA00023136"/>
    </source>
</evidence>
<dbReference type="GO" id="GO:0012505">
    <property type="term" value="C:endomembrane system"/>
    <property type="evidence" value="ECO:0007669"/>
    <property type="project" value="TreeGrafter"/>
</dbReference>
<evidence type="ECO:0000256" key="3">
    <source>
        <dbReference type="ARBA" id="ARBA00022692"/>
    </source>
</evidence>
<dbReference type="InterPro" id="IPR000727">
    <property type="entry name" value="T_SNARE_dom"/>
</dbReference>
<feature type="domain" description="T-SNARE coiled-coil homology" evidence="6">
    <location>
        <begin position="145"/>
        <end position="207"/>
    </location>
</feature>
<protein>
    <submittedName>
        <fullName evidence="7">t-SNARE coiled-coil homology domain-containing protein</fullName>
    </submittedName>
</protein>
<dbReference type="GO" id="GO:0005886">
    <property type="term" value="C:plasma membrane"/>
    <property type="evidence" value="ECO:0007669"/>
    <property type="project" value="TreeGrafter"/>
</dbReference>
<dbReference type="Pfam" id="PF05739">
    <property type="entry name" value="SNARE"/>
    <property type="match status" value="1"/>
</dbReference>
<dbReference type="Pfam" id="PF00804">
    <property type="entry name" value="Syntaxin"/>
    <property type="match status" value="1"/>
</dbReference>
<keyword evidence="4" id="KW-1133">Transmembrane helix</keyword>
<name>A0A0R3SQG1_HYMDI</name>
<accession>A0A0R3SQG1</accession>
<dbReference type="STRING" id="6216.A0A0R3SQG1"/>
<evidence type="ECO:0000313" key="7">
    <source>
        <dbReference type="WBParaSite" id="HDID_0000730701-mRNA-1"/>
    </source>
</evidence>
<keyword evidence="5" id="KW-0472">Membrane</keyword>
<comment type="similarity">
    <text evidence="2">Belongs to the syntaxin family.</text>
</comment>
<dbReference type="PANTHER" id="PTHR19957:SF307">
    <property type="entry name" value="PROTEIN SSO1-RELATED"/>
    <property type="match status" value="1"/>
</dbReference>
<evidence type="ECO:0000259" key="6">
    <source>
        <dbReference type="PROSITE" id="PS50192"/>
    </source>
</evidence>
<evidence type="ECO:0000256" key="2">
    <source>
        <dbReference type="ARBA" id="ARBA00009063"/>
    </source>
</evidence>
<dbReference type="GO" id="GO:0006906">
    <property type="term" value="P:vesicle fusion"/>
    <property type="evidence" value="ECO:0007669"/>
    <property type="project" value="TreeGrafter"/>
</dbReference>
<dbReference type="GO" id="GO:0000149">
    <property type="term" value="F:SNARE binding"/>
    <property type="evidence" value="ECO:0007669"/>
    <property type="project" value="TreeGrafter"/>
</dbReference>
<dbReference type="PROSITE" id="PS50192">
    <property type="entry name" value="T_SNARE"/>
    <property type="match status" value="1"/>
</dbReference>
<dbReference type="WBParaSite" id="HDID_0000730701-mRNA-1">
    <property type="protein sequence ID" value="HDID_0000730701-mRNA-1"/>
    <property type="gene ID" value="HDID_0000730701"/>
</dbReference>
<dbReference type="AlphaFoldDB" id="A0A0R3SQG1"/>
<dbReference type="SMART" id="SM00397">
    <property type="entry name" value="t_SNARE"/>
    <property type="match status" value="1"/>
</dbReference>
<dbReference type="InterPro" id="IPR006012">
    <property type="entry name" value="Syntaxin/epimorphin_CS"/>
</dbReference>
<comment type="subcellular location">
    <subcellularLocation>
        <location evidence="1">Membrane</location>
        <topology evidence="1">Single-pass type IV membrane protein</topology>
    </subcellularLocation>
</comment>
<dbReference type="Gene3D" id="1.20.58.70">
    <property type="match status" value="1"/>
</dbReference>
<sequence length="233" mass="26668">LDSFLEKVNATSKLVDEIHMRNVKNLSLRVGKELKCLFILYGQMIFFSLALEESAKSDRLLPNSGLDRIKAHQHSTLLKRFQSTMEEYNRSQLEYREKCKSRIKLQLKVAGADFDDSKVEDMLESTNPCVFTDVMEQTTAAKKSLMEIEARHADILKLEKSIEEMKEMFAQIALLVEQQGDLIDNIEHNVSLAVDRVDNAKTSVAKAVVTQKRARKVGSLVFYLFSKYFLLLV</sequence>
<dbReference type="PROSITE" id="PS00914">
    <property type="entry name" value="SYNTAXIN"/>
    <property type="match status" value="1"/>
</dbReference>
<dbReference type="GO" id="GO:0006886">
    <property type="term" value="P:intracellular protein transport"/>
    <property type="evidence" value="ECO:0007669"/>
    <property type="project" value="InterPro"/>
</dbReference>
<evidence type="ECO:0000256" key="1">
    <source>
        <dbReference type="ARBA" id="ARBA00004211"/>
    </source>
</evidence>
<dbReference type="InterPro" id="IPR010989">
    <property type="entry name" value="SNARE"/>
</dbReference>
<dbReference type="GO" id="GO:0048278">
    <property type="term" value="P:vesicle docking"/>
    <property type="evidence" value="ECO:0007669"/>
    <property type="project" value="TreeGrafter"/>
</dbReference>
<dbReference type="CDD" id="cd15848">
    <property type="entry name" value="SNARE_syntaxin1-like"/>
    <property type="match status" value="1"/>
</dbReference>
<dbReference type="PANTHER" id="PTHR19957">
    <property type="entry name" value="SYNTAXIN"/>
    <property type="match status" value="1"/>
</dbReference>
<organism evidence="7">
    <name type="scientific">Hymenolepis diminuta</name>
    <name type="common">Rat tapeworm</name>
    <dbReference type="NCBI Taxonomy" id="6216"/>
    <lineage>
        <taxon>Eukaryota</taxon>
        <taxon>Metazoa</taxon>
        <taxon>Spiralia</taxon>
        <taxon>Lophotrochozoa</taxon>
        <taxon>Platyhelminthes</taxon>
        <taxon>Cestoda</taxon>
        <taxon>Eucestoda</taxon>
        <taxon>Cyclophyllidea</taxon>
        <taxon>Hymenolepididae</taxon>
        <taxon>Hymenolepis</taxon>
    </lineage>
</organism>
<keyword evidence="3" id="KW-0812">Transmembrane</keyword>
<dbReference type="GO" id="GO:0005484">
    <property type="term" value="F:SNAP receptor activity"/>
    <property type="evidence" value="ECO:0007669"/>
    <property type="project" value="InterPro"/>
</dbReference>
<proteinExistence type="inferred from homology"/>
<dbReference type="GO" id="GO:0031201">
    <property type="term" value="C:SNARE complex"/>
    <property type="evidence" value="ECO:0007669"/>
    <property type="project" value="TreeGrafter"/>
</dbReference>
<evidence type="ECO:0000256" key="4">
    <source>
        <dbReference type="ARBA" id="ARBA00022989"/>
    </source>
</evidence>
<dbReference type="Gene3D" id="1.20.5.110">
    <property type="match status" value="1"/>
</dbReference>
<dbReference type="InterPro" id="IPR045242">
    <property type="entry name" value="Syntaxin"/>
</dbReference>
<reference evidence="7" key="1">
    <citation type="submission" date="2017-02" db="UniProtKB">
        <authorList>
            <consortium name="WormBaseParasite"/>
        </authorList>
    </citation>
    <scope>IDENTIFICATION</scope>
</reference>
<dbReference type="GO" id="GO:0006887">
    <property type="term" value="P:exocytosis"/>
    <property type="evidence" value="ECO:0007669"/>
    <property type="project" value="TreeGrafter"/>
</dbReference>